<dbReference type="EMBL" id="JARJCW010000069">
    <property type="protein sequence ID" value="KAJ7199226.1"/>
    <property type="molecule type" value="Genomic_DNA"/>
</dbReference>
<dbReference type="InterPro" id="IPR001248">
    <property type="entry name" value="Pur-cyt_permease"/>
</dbReference>
<keyword evidence="4 8" id="KW-0812">Transmembrane</keyword>
<dbReference type="GO" id="GO:0022857">
    <property type="term" value="F:transmembrane transporter activity"/>
    <property type="evidence" value="ECO:0007669"/>
    <property type="project" value="InterPro"/>
</dbReference>
<dbReference type="InterPro" id="IPR026030">
    <property type="entry name" value="Pur-cyt_permease_Fcy2/21/22"/>
</dbReference>
<evidence type="ECO:0000256" key="6">
    <source>
        <dbReference type="ARBA" id="ARBA00023136"/>
    </source>
</evidence>
<keyword evidence="5 8" id="KW-1133">Transmembrane helix</keyword>
<feature type="transmembrane region" description="Helical" evidence="8">
    <location>
        <begin position="78"/>
        <end position="96"/>
    </location>
</feature>
<feature type="transmembrane region" description="Helical" evidence="8">
    <location>
        <begin position="53"/>
        <end position="72"/>
    </location>
</feature>
<protein>
    <submittedName>
        <fullName evidence="9">Cytosine-purine permease</fullName>
    </submittedName>
</protein>
<feature type="transmembrane region" description="Helical" evidence="8">
    <location>
        <begin position="340"/>
        <end position="359"/>
    </location>
</feature>
<dbReference type="Gene3D" id="1.10.4160.10">
    <property type="entry name" value="Hydantoin permease"/>
    <property type="match status" value="1"/>
</dbReference>
<comment type="subcellular location">
    <subcellularLocation>
        <location evidence="1">Membrane</location>
        <topology evidence="1">Multi-pass membrane protein</topology>
    </subcellularLocation>
</comment>
<dbReference type="PANTHER" id="PTHR31806">
    <property type="entry name" value="PURINE-CYTOSINE PERMEASE FCY2-RELATED"/>
    <property type="match status" value="1"/>
</dbReference>
<proteinExistence type="inferred from homology"/>
<keyword evidence="3 7" id="KW-0813">Transport</keyword>
<reference evidence="9" key="1">
    <citation type="submission" date="2023-03" db="EMBL/GenBank/DDBJ databases">
        <title>Massive genome expansion in bonnet fungi (Mycena s.s.) driven by repeated elements and novel gene families across ecological guilds.</title>
        <authorList>
            <consortium name="Lawrence Berkeley National Laboratory"/>
            <person name="Harder C.B."/>
            <person name="Miyauchi S."/>
            <person name="Viragh M."/>
            <person name="Kuo A."/>
            <person name="Thoen E."/>
            <person name="Andreopoulos B."/>
            <person name="Lu D."/>
            <person name="Skrede I."/>
            <person name="Drula E."/>
            <person name="Henrissat B."/>
            <person name="Morin E."/>
            <person name="Kohler A."/>
            <person name="Barry K."/>
            <person name="LaButti K."/>
            <person name="Morin E."/>
            <person name="Salamov A."/>
            <person name="Lipzen A."/>
            <person name="Mereny Z."/>
            <person name="Hegedus B."/>
            <person name="Baldrian P."/>
            <person name="Stursova M."/>
            <person name="Weitz H."/>
            <person name="Taylor A."/>
            <person name="Grigoriev I.V."/>
            <person name="Nagy L.G."/>
            <person name="Martin F."/>
            <person name="Kauserud H."/>
        </authorList>
    </citation>
    <scope>NUCLEOTIDE SEQUENCE</scope>
    <source>
        <strain evidence="9">9144</strain>
    </source>
</reference>
<feature type="transmembrane region" description="Helical" evidence="8">
    <location>
        <begin position="365"/>
        <end position="391"/>
    </location>
</feature>
<keyword evidence="6 7" id="KW-0472">Membrane</keyword>
<feature type="transmembrane region" description="Helical" evidence="8">
    <location>
        <begin position="412"/>
        <end position="436"/>
    </location>
</feature>
<organism evidence="9 10">
    <name type="scientific">Mycena pura</name>
    <dbReference type="NCBI Taxonomy" id="153505"/>
    <lineage>
        <taxon>Eukaryota</taxon>
        <taxon>Fungi</taxon>
        <taxon>Dikarya</taxon>
        <taxon>Basidiomycota</taxon>
        <taxon>Agaricomycotina</taxon>
        <taxon>Agaricomycetes</taxon>
        <taxon>Agaricomycetidae</taxon>
        <taxon>Agaricales</taxon>
        <taxon>Marasmiineae</taxon>
        <taxon>Mycenaceae</taxon>
        <taxon>Mycena</taxon>
    </lineage>
</organism>
<evidence type="ECO:0000313" key="10">
    <source>
        <dbReference type="Proteomes" id="UP001219525"/>
    </source>
</evidence>
<feature type="transmembrane region" description="Helical" evidence="8">
    <location>
        <begin position="145"/>
        <end position="164"/>
    </location>
</feature>
<evidence type="ECO:0000313" key="9">
    <source>
        <dbReference type="EMBL" id="KAJ7199226.1"/>
    </source>
</evidence>
<feature type="transmembrane region" description="Helical" evidence="8">
    <location>
        <begin position="171"/>
        <end position="190"/>
    </location>
</feature>
<feature type="transmembrane region" description="Helical" evidence="8">
    <location>
        <begin position="300"/>
        <end position="319"/>
    </location>
</feature>
<evidence type="ECO:0000256" key="1">
    <source>
        <dbReference type="ARBA" id="ARBA00004141"/>
    </source>
</evidence>
<evidence type="ECO:0000256" key="5">
    <source>
        <dbReference type="ARBA" id="ARBA00022989"/>
    </source>
</evidence>
<evidence type="ECO:0000256" key="3">
    <source>
        <dbReference type="ARBA" id="ARBA00022448"/>
    </source>
</evidence>
<feature type="transmembrane region" description="Helical" evidence="8">
    <location>
        <begin position="448"/>
        <end position="464"/>
    </location>
</feature>
<dbReference type="PIRSF" id="PIRSF002744">
    <property type="entry name" value="Pur-cyt_permease"/>
    <property type="match status" value="1"/>
</dbReference>
<evidence type="ECO:0000256" key="4">
    <source>
        <dbReference type="ARBA" id="ARBA00022692"/>
    </source>
</evidence>
<evidence type="ECO:0000256" key="7">
    <source>
        <dbReference type="PIRNR" id="PIRNR002744"/>
    </source>
</evidence>
<dbReference type="Pfam" id="PF02133">
    <property type="entry name" value="Transp_cyt_pur"/>
    <property type="match status" value="1"/>
</dbReference>
<sequence>MHPPQENDQVSEANSVTFFQRLTKILRHYGVETHGIAPTPKEDRVDTRSYQHFLLWFSANLNLLTMVVGAGGPVVFELSFLNTAMTLLVSDAIAIFGPKLGTRAMVQALYSVMVPSVLNVFTMLGYVIFNLIIGGQILATVSSHLTPTTGIVIIGLISLVVCFCGYRTLHWFEAVSWLPTILVLLIMLGIGGRHLNSALSSSYPPPTASAVLSFSAAVMASVLSWCTMTPDYGVYHDANAPRALIHTYVYLGIFLPSIMLHLLGAAFAAAAAGVPAWNAGYDGGNNFGGLASAVLQPSGAFGKILMALMALVISAPTALEMYPSGMSLMNVSIWFAKVPRYVFAIVATAVCIPVAVVGQTRFYDVLVIILDLIGYWCASYSGIIFTEHIIFRRDNFALYKLEDWEDGSKLPPGIAALLAFLGSFALIVPCMGQTFYTGPIAKAGTGDIGLLVGFFGTCVLYAALRPIEKRLFPGHSS</sequence>
<name>A0AAD6Y4R1_9AGAR</name>
<dbReference type="GO" id="GO:0005886">
    <property type="term" value="C:plasma membrane"/>
    <property type="evidence" value="ECO:0007669"/>
    <property type="project" value="TreeGrafter"/>
</dbReference>
<dbReference type="Proteomes" id="UP001219525">
    <property type="component" value="Unassembled WGS sequence"/>
</dbReference>
<comment type="similarity">
    <text evidence="2 7">Belongs to the purine-cytosine permease (2.A.39) family.</text>
</comment>
<dbReference type="AlphaFoldDB" id="A0AAD6Y4R1"/>
<comment type="caution">
    <text evidence="9">The sequence shown here is derived from an EMBL/GenBank/DDBJ whole genome shotgun (WGS) entry which is preliminary data.</text>
</comment>
<feature type="transmembrane region" description="Helical" evidence="8">
    <location>
        <begin position="210"/>
        <end position="228"/>
    </location>
</feature>
<gene>
    <name evidence="9" type="ORF">GGX14DRAFT_468333</name>
</gene>
<feature type="transmembrane region" description="Helical" evidence="8">
    <location>
        <begin position="108"/>
        <end position="133"/>
    </location>
</feature>
<dbReference type="PANTHER" id="PTHR31806:SF5">
    <property type="entry name" value="PURINE-CYTOSINE PERMEASE FCY21"/>
    <property type="match status" value="1"/>
</dbReference>
<feature type="transmembrane region" description="Helical" evidence="8">
    <location>
        <begin position="248"/>
        <end position="272"/>
    </location>
</feature>
<accession>A0AAD6Y4R1</accession>
<evidence type="ECO:0000256" key="2">
    <source>
        <dbReference type="ARBA" id="ARBA00008974"/>
    </source>
</evidence>
<evidence type="ECO:0000256" key="8">
    <source>
        <dbReference type="SAM" id="Phobius"/>
    </source>
</evidence>
<keyword evidence="10" id="KW-1185">Reference proteome</keyword>